<name>C6HX99_9BACT</name>
<evidence type="ECO:0000259" key="3">
    <source>
        <dbReference type="PROSITE" id="PS51186"/>
    </source>
</evidence>
<dbReference type="SUPFAM" id="SSF55729">
    <property type="entry name" value="Acyl-CoA N-acyltransferases (Nat)"/>
    <property type="match status" value="1"/>
</dbReference>
<organism evidence="4 5">
    <name type="scientific">Leptospirillum ferrodiazotrophum</name>
    <dbReference type="NCBI Taxonomy" id="412449"/>
    <lineage>
        <taxon>Bacteria</taxon>
        <taxon>Pseudomonadati</taxon>
        <taxon>Nitrospirota</taxon>
        <taxon>Nitrospiria</taxon>
        <taxon>Nitrospirales</taxon>
        <taxon>Nitrospiraceae</taxon>
        <taxon>Leptospirillum</taxon>
    </lineage>
</organism>
<dbReference type="Proteomes" id="UP000009374">
    <property type="component" value="Unassembled WGS sequence"/>
</dbReference>
<dbReference type="PANTHER" id="PTHR43420:SF44">
    <property type="entry name" value="ACETYLTRANSFERASE YPEA"/>
    <property type="match status" value="1"/>
</dbReference>
<dbReference type="GO" id="GO:0016747">
    <property type="term" value="F:acyltransferase activity, transferring groups other than amino-acyl groups"/>
    <property type="evidence" value="ECO:0007669"/>
    <property type="project" value="InterPro"/>
</dbReference>
<evidence type="ECO:0000313" key="5">
    <source>
        <dbReference type="Proteomes" id="UP000009374"/>
    </source>
</evidence>
<gene>
    <name evidence="4" type="ORF">UBAL3_92050022</name>
</gene>
<protein>
    <submittedName>
        <fullName evidence="4">Ribosomal-protein-alanine acetyltransferase</fullName>
    </submittedName>
</protein>
<proteinExistence type="predicted"/>
<dbReference type="Gene3D" id="3.40.630.30">
    <property type="match status" value="1"/>
</dbReference>
<dbReference type="InterPro" id="IPR000182">
    <property type="entry name" value="GNAT_dom"/>
</dbReference>
<dbReference type="AlphaFoldDB" id="C6HX99"/>
<dbReference type="PANTHER" id="PTHR43420">
    <property type="entry name" value="ACETYLTRANSFERASE"/>
    <property type="match status" value="1"/>
</dbReference>
<dbReference type="InterPro" id="IPR016181">
    <property type="entry name" value="Acyl_CoA_acyltransferase"/>
</dbReference>
<dbReference type="PROSITE" id="PS51186">
    <property type="entry name" value="GNAT"/>
    <property type="match status" value="1"/>
</dbReference>
<reference evidence="4 5" key="1">
    <citation type="journal article" date="2009" name="Appl. Environ. Microbiol.">
        <title>Community genomic and proteomic analyses of chemoautotrophic iron-oxidizing "Leptospirillum rubarum" (Group II) and "Leptospirillum ferrodiazotrophum" (Group III) bacteria in acid mine drainage biofilms.</title>
        <authorList>
            <person name="Goltsman D.S."/>
            <person name="Denef V.J."/>
            <person name="Singer S.W."/>
            <person name="VerBerkmoes N.C."/>
            <person name="Lefsrud M."/>
            <person name="Mueller R.S."/>
            <person name="Dick G.J."/>
            <person name="Sun C.L."/>
            <person name="Wheeler K.E."/>
            <person name="Zemla A."/>
            <person name="Baker B.J."/>
            <person name="Hauser L."/>
            <person name="Land M."/>
            <person name="Shah M.B."/>
            <person name="Thelen M.P."/>
            <person name="Hettich R.L."/>
            <person name="Banfield J.F."/>
        </authorList>
    </citation>
    <scope>NUCLEOTIDE SEQUENCE [LARGE SCALE GENOMIC DNA]</scope>
</reference>
<sequence length="175" mass="19363">MREDLSSSLSPPRIVDLTTGVWPSVVEKFLLEMPSDDRQSFGAGPALVAEFASGRLGRFSGIVDPVKAALVGIVGGWVLDSEAEIHLLYVRQEDRRRGLGRKLLASYLSDLDRQGVAASYLEVRESNRAARFLYYSLGFTVEGVRKGYYQNPKEDGVVMVRKHVRDPVSDTATSQ</sequence>
<accession>C6HX99</accession>
<dbReference type="EMBL" id="GG693873">
    <property type="protein sequence ID" value="EES52651.1"/>
    <property type="molecule type" value="Genomic_DNA"/>
</dbReference>
<evidence type="ECO:0000313" key="4">
    <source>
        <dbReference type="EMBL" id="EES52651.1"/>
    </source>
</evidence>
<dbReference type="CDD" id="cd04301">
    <property type="entry name" value="NAT_SF"/>
    <property type="match status" value="1"/>
</dbReference>
<feature type="domain" description="N-acetyltransferase" evidence="3">
    <location>
        <begin position="12"/>
        <end position="164"/>
    </location>
</feature>
<evidence type="ECO:0000256" key="1">
    <source>
        <dbReference type="ARBA" id="ARBA00022679"/>
    </source>
</evidence>
<evidence type="ECO:0000256" key="2">
    <source>
        <dbReference type="ARBA" id="ARBA00023315"/>
    </source>
</evidence>
<keyword evidence="5" id="KW-1185">Reference proteome</keyword>
<keyword evidence="2" id="KW-0012">Acyltransferase</keyword>
<dbReference type="InterPro" id="IPR050680">
    <property type="entry name" value="YpeA/RimI_acetyltransf"/>
</dbReference>
<dbReference type="Pfam" id="PF00583">
    <property type="entry name" value="Acetyltransf_1"/>
    <property type="match status" value="1"/>
</dbReference>
<keyword evidence="1 4" id="KW-0808">Transferase</keyword>